<evidence type="ECO:0000313" key="2">
    <source>
        <dbReference type="Proteomes" id="UP001558652"/>
    </source>
</evidence>
<reference evidence="1 2" key="1">
    <citation type="submission" date="2024-07" db="EMBL/GenBank/DDBJ databases">
        <title>Chromosome-level genome assembly of the water stick insect Ranatra chinensis (Heteroptera: Nepidae).</title>
        <authorList>
            <person name="Liu X."/>
        </authorList>
    </citation>
    <scope>NUCLEOTIDE SEQUENCE [LARGE SCALE GENOMIC DNA]</scope>
    <source>
        <strain evidence="1">Cailab_2021Rc</strain>
        <tissue evidence="1">Muscle</tissue>
    </source>
</reference>
<proteinExistence type="predicted"/>
<gene>
    <name evidence="1" type="ORF">AAG570_001891</name>
</gene>
<dbReference type="AlphaFoldDB" id="A0ABD0Y9V1"/>
<accession>A0ABD0Y9V1</accession>
<name>A0ABD0Y9V1_9HEMI</name>
<comment type="caution">
    <text evidence="1">The sequence shown here is derived from an EMBL/GenBank/DDBJ whole genome shotgun (WGS) entry which is preliminary data.</text>
</comment>
<protein>
    <submittedName>
        <fullName evidence="1">Uncharacterized protein</fullName>
    </submittedName>
</protein>
<dbReference type="Proteomes" id="UP001558652">
    <property type="component" value="Unassembled WGS sequence"/>
</dbReference>
<evidence type="ECO:0000313" key="1">
    <source>
        <dbReference type="EMBL" id="KAL1124121.1"/>
    </source>
</evidence>
<organism evidence="1 2">
    <name type="scientific">Ranatra chinensis</name>
    <dbReference type="NCBI Taxonomy" id="642074"/>
    <lineage>
        <taxon>Eukaryota</taxon>
        <taxon>Metazoa</taxon>
        <taxon>Ecdysozoa</taxon>
        <taxon>Arthropoda</taxon>
        <taxon>Hexapoda</taxon>
        <taxon>Insecta</taxon>
        <taxon>Pterygota</taxon>
        <taxon>Neoptera</taxon>
        <taxon>Paraneoptera</taxon>
        <taxon>Hemiptera</taxon>
        <taxon>Heteroptera</taxon>
        <taxon>Panheteroptera</taxon>
        <taxon>Nepomorpha</taxon>
        <taxon>Nepidae</taxon>
        <taxon>Ranatrinae</taxon>
        <taxon>Ranatra</taxon>
    </lineage>
</organism>
<keyword evidence="2" id="KW-1185">Reference proteome</keyword>
<dbReference type="EMBL" id="JBFDAA010000011">
    <property type="protein sequence ID" value="KAL1124121.1"/>
    <property type="molecule type" value="Genomic_DNA"/>
</dbReference>
<sequence length="186" mass="20745">MTEFREPWLMNINFHVLITNLHCAMNVAIAPPRVAACKQAGSSTSAEVVRFSYHRCEIRSVIKFLALRRVSAAEIHYQFVDTYVDPDRFRLIAIFSGAVWVVTHVATVVTSSPPLRVAISRNLFGPSNSEQETTDHEGTSGGVHLQTELSYRGAATVHFHFCPTQLAEIEHCLQAPPEPQTNTIRS</sequence>